<dbReference type="EMBL" id="BARS01054214">
    <property type="protein sequence ID" value="GAG46696.1"/>
    <property type="molecule type" value="Genomic_DNA"/>
</dbReference>
<proteinExistence type="predicted"/>
<evidence type="ECO:0000313" key="1">
    <source>
        <dbReference type="EMBL" id="GAG46696.1"/>
    </source>
</evidence>
<reference evidence="1" key="1">
    <citation type="journal article" date="2014" name="Front. Microbiol.">
        <title>High frequency of phylogenetically diverse reductive dehalogenase-homologous genes in deep subseafloor sedimentary metagenomes.</title>
        <authorList>
            <person name="Kawai M."/>
            <person name="Futagami T."/>
            <person name="Toyoda A."/>
            <person name="Takaki Y."/>
            <person name="Nishi S."/>
            <person name="Hori S."/>
            <person name="Arai W."/>
            <person name="Tsubouchi T."/>
            <person name="Morono Y."/>
            <person name="Uchiyama I."/>
            <person name="Ito T."/>
            <person name="Fujiyama A."/>
            <person name="Inagaki F."/>
            <person name="Takami H."/>
        </authorList>
    </citation>
    <scope>NUCLEOTIDE SEQUENCE</scope>
    <source>
        <strain evidence="1">Expedition CK06-06</strain>
    </source>
</reference>
<accession>X0ZEB9</accession>
<protein>
    <submittedName>
        <fullName evidence="1">Uncharacterized protein</fullName>
    </submittedName>
</protein>
<organism evidence="1">
    <name type="scientific">marine sediment metagenome</name>
    <dbReference type="NCBI Taxonomy" id="412755"/>
    <lineage>
        <taxon>unclassified sequences</taxon>
        <taxon>metagenomes</taxon>
        <taxon>ecological metagenomes</taxon>
    </lineage>
</organism>
<comment type="caution">
    <text evidence="1">The sequence shown here is derived from an EMBL/GenBank/DDBJ whole genome shotgun (WGS) entry which is preliminary data.</text>
</comment>
<gene>
    <name evidence="1" type="ORF">S01H1_80303</name>
</gene>
<feature type="non-terminal residue" evidence="1">
    <location>
        <position position="1"/>
    </location>
</feature>
<dbReference type="AlphaFoldDB" id="X0ZEB9"/>
<name>X0ZEB9_9ZZZZ</name>
<feature type="non-terminal residue" evidence="1">
    <location>
        <position position="220"/>
    </location>
</feature>
<sequence>EVRGWYIPGMRNLSGLKCPQCKVEFYGDLPVGHGLHYPMLLEVKTGIVHDKYAVDWFANWLQDSYANRVKTPVEFITENFKPLKKPILLNCIDTLYGHSLLKLLNAQYYLDHCSDFDLILLVPRFLCWMVPDGVAAIWTVDLPLKRGIEWNDWIASEIKRHIEQFESCWLSVAFSHPYPEDFAIERFTRVQPFPIDEWIVRLEKPTVTFIWREDRNWWDI</sequence>